<dbReference type="EMBL" id="JBEPLY010000004">
    <property type="protein sequence ID" value="MET3599589.1"/>
    <property type="molecule type" value="Genomic_DNA"/>
</dbReference>
<evidence type="ECO:0000259" key="3">
    <source>
        <dbReference type="PROSITE" id="PS51462"/>
    </source>
</evidence>
<dbReference type="RefSeq" id="WP_354433712.1">
    <property type="nucleotide sequence ID" value="NZ_JBEPLY010000004.1"/>
</dbReference>
<evidence type="ECO:0000313" key="4">
    <source>
        <dbReference type="EMBL" id="MET3599589.1"/>
    </source>
</evidence>
<accession>A0ABV2IAG4</accession>
<evidence type="ECO:0000256" key="1">
    <source>
        <dbReference type="ARBA" id="ARBA00001946"/>
    </source>
</evidence>
<dbReference type="Pfam" id="PF00293">
    <property type="entry name" value="NUDIX"/>
    <property type="match status" value="1"/>
</dbReference>
<gene>
    <name evidence="4" type="ORF">ABID12_001528</name>
</gene>
<comment type="caution">
    <text evidence="4">The sequence shown here is derived from an EMBL/GenBank/DDBJ whole genome shotgun (WGS) entry which is preliminary data.</text>
</comment>
<organism evidence="4 5">
    <name type="scientific">Martelella mangrovi</name>
    <dbReference type="NCBI Taxonomy" id="1397477"/>
    <lineage>
        <taxon>Bacteria</taxon>
        <taxon>Pseudomonadati</taxon>
        <taxon>Pseudomonadota</taxon>
        <taxon>Alphaproteobacteria</taxon>
        <taxon>Hyphomicrobiales</taxon>
        <taxon>Aurantimonadaceae</taxon>
        <taxon>Martelella</taxon>
    </lineage>
</organism>
<dbReference type="InterPro" id="IPR000086">
    <property type="entry name" value="NUDIX_hydrolase_dom"/>
</dbReference>
<dbReference type="CDD" id="cd03674">
    <property type="entry name" value="NUDIX_Hydrolase"/>
    <property type="match status" value="1"/>
</dbReference>
<keyword evidence="5" id="KW-1185">Reference proteome</keyword>
<name>A0ABV2IAG4_9HYPH</name>
<dbReference type="PANTHER" id="PTHR43046">
    <property type="entry name" value="GDP-MANNOSE MANNOSYL HYDROLASE"/>
    <property type="match status" value="1"/>
</dbReference>
<dbReference type="InterPro" id="IPR015797">
    <property type="entry name" value="NUDIX_hydrolase-like_dom_sf"/>
</dbReference>
<dbReference type="Proteomes" id="UP001549164">
    <property type="component" value="Unassembled WGS sequence"/>
</dbReference>
<dbReference type="InterPro" id="IPR020476">
    <property type="entry name" value="Nudix_hydrolase"/>
</dbReference>
<dbReference type="SUPFAM" id="SSF55811">
    <property type="entry name" value="Nudix"/>
    <property type="match status" value="1"/>
</dbReference>
<dbReference type="PROSITE" id="PS51462">
    <property type="entry name" value="NUDIX"/>
    <property type="match status" value="1"/>
</dbReference>
<proteinExistence type="predicted"/>
<sequence>MKQDNTVKSVIAAYDARFSTRYSAFVHDAVDYASRHTFPVHATASLFAFSPDAARIALIHHRATGKWFQTGGHLDPGETPAEAACRECREETGLIAELAPDEMPVSLDLHRIPENSRKGEPEHYHLDIRFAAFVSGTLTPNLLEVHDARWFDAEHSDAVDERVRARFLPGTK</sequence>
<feature type="domain" description="Nudix hydrolase" evidence="3">
    <location>
        <begin position="39"/>
        <end position="172"/>
    </location>
</feature>
<reference evidence="4 5" key="1">
    <citation type="submission" date="2024-06" db="EMBL/GenBank/DDBJ databases">
        <title>Genomic Encyclopedia of Type Strains, Phase IV (KMG-IV): sequencing the most valuable type-strain genomes for metagenomic binning, comparative biology and taxonomic classification.</title>
        <authorList>
            <person name="Goeker M."/>
        </authorList>
    </citation>
    <scope>NUCLEOTIDE SEQUENCE [LARGE SCALE GENOMIC DNA]</scope>
    <source>
        <strain evidence="4 5">DSM 28102</strain>
    </source>
</reference>
<evidence type="ECO:0000256" key="2">
    <source>
        <dbReference type="ARBA" id="ARBA00022801"/>
    </source>
</evidence>
<evidence type="ECO:0000313" key="5">
    <source>
        <dbReference type="Proteomes" id="UP001549164"/>
    </source>
</evidence>
<dbReference type="PANTHER" id="PTHR43046:SF14">
    <property type="entry name" value="MUTT_NUDIX FAMILY PROTEIN"/>
    <property type="match status" value="1"/>
</dbReference>
<protein>
    <submittedName>
        <fullName evidence="4">8-oxo-dGTP pyrophosphatase MutT (NUDIX family)</fullName>
    </submittedName>
</protein>
<keyword evidence="2" id="KW-0378">Hydrolase</keyword>
<dbReference type="Gene3D" id="3.90.79.10">
    <property type="entry name" value="Nucleoside Triphosphate Pyrophosphohydrolase"/>
    <property type="match status" value="1"/>
</dbReference>
<dbReference type="PRINTS" id="PR00502">
    <property type="entry name" value="NUDIXFAMILY"/>
</dbReference>
<comment type="cofactor">
    <cofactor evidence="1">
        <name>Mg(2+)</name>
        <dbReference type="ChEBI" id="CHEBI:18420"/>
    </cofactor>
</comment>